<proteinExistence type="predicted"/>
<protein>
    <recommendedName>
        <fullName evidence="4">Tco89p</fullName>
    </recommendedName>
</protein>
<reference evidence="2" key="1">
    <citation type="submission" date="2022-10" db="EMBL/GenBank/DDBJ databases">
        <authorList>
            <person name="Byrne P K."/>
        </authorList>
    </citation>
    <scope>NUCLEOTIDE SEQUENCE</scope>
    <source>
        <strain evidence="2">IFO1815</strain>
    </source>
</reference>
<feature type="compositionally biased region" description="Polar residues" evidence="1">
    <location>
        <begin position="95"/>
        <end position="114"/>
    </location>
</feature>
<dbReference type="Pfam" id="PF10452">
    <property type="entry name" value="TCO89"/>
    <property type="match status" value="1"/>
</dbReference>
<dbReference type="GO" id="GO:0000329">
    <property type="term" value="C:fungal-type vacuole membrane"/>
    <property type="evidence" value="ECO:0007669"/>
    <property type="project" value="TreeGrafter"/>
</dbReference>
<dbReference type="InterPro" id="IPR018857">
    <property type="entry name" value="TORC1_cplx_su_TCO89"/>
</dbReference>
<dbReference type="PANTHER" id="PTHR22794">
    <property type="entry name" value="THAP DOMAIN PROTEIN 11"/>
    <property type="match status" value="1"/>
</dbReference>
<feature type="region of interest" description="Disordered" evidence="1">
    <location>
        <begin position="446"/>
        <end position="500"/>
    </location>
</feature>
<feature type="compositionally biased region" description="Acidic residues" evidence="1">
    <location>
        <begin position="157"/>
        <end position="171"/>
    </location>
</feature>
<feature type="compositionally biased region" description="Basic and acidic residues" evidence="1">
    <location>
        <begin position="210"/>
        <end position="224"/>
    </location>
</feature>
<name>A0AA35IXU2_SACMI</name>
<feature type="compositionally biased region" description="Polar residues" evidence="1">
    <location>
        <begin position="269"/>
        <end position="280"/>
    </location>
</feature>
<dbReference type="RefSeq" id="XP_056082054.1">
    <property type="nucleotide sequence ID" value="XM_056222354.1"/>
</dbReference>
<feature type="region of interest" description="Disordered" evidence="1">
    <location>
        <begin position="323"/>
        <end position="392"/>
    </location>
</feature>
<feature type="region of interest" description="Disordered" evidence="1">
    <location>
        <begin position="551"/>
        <end position="573"/>
    </location>
</feature>
<evidence type="ECO:0000313" key="3">
    <source>
        <dbReference type="Proteomes" id="UP001161438"/>
    </source>
</evidence>
<dbReference type="PANTHER" id="PTHR22794:SF2">
    <property type="entry name" value="THAP DOMAIN-CONTAINING PROTEIN 11"/>
    <property type="match status" value="1"/>
</dbReference>
<feature type="compositionally biased region" description="Polar residues" evidence="1">
    <location>
        <begin position="138"/>
        <end position="155"/>
    </location>
</feature>
<feature type="compositionally biased region" description="Polar residues" evidence="1">
    <location>
        <begin position="458"/>
        <end position="500"/>
    </location>
</feature>
<evidence type="ECO:0000256" key="1">
    <source>
        <dbReference type="SAM" id="MobiDB-lite"/>
    </source>
</evidence>
<feature type="region of interest" description="Disordered" evidence="1">
    <location>
        <begin position="95"/>
        <end position="288"/>
    </location>
</feature>
<dbReference type="GeneID" id="80918150"/>
<dbReference type="AlphaFoldDB" id="A0AA35IXU2"/>
<feature type="compositionally biased region" description="Polar residues" evidence="1">
    <location>
        <begin position="557"/>
        <end position="573"/>
    </location>
</feature>
<evidence type="ECO:0008006" key="4">
    <source>
        <dbReference type="Google" id="ProtNLM"/>
    </source>
</evidence>
<feature type="compositionally biased region" description="Polar residues" evidence="1">
    <location>
        <begin position="194"/>
        <end position="205"/>
    </location>
</feature>
<evidence type="ECO:0000313" key="2">
    <source>
        <dbReference type="EMBL" id="CAI4038939.1"/>
    </source>
</evidence>
<feature type="compositionally biased region" description="Polar residues" evidence="1">
    <location>
        <begin position="233"/>
        <end position="260"/>
    </location>
</feature>
<organism evidence="2 3">
    <name type="scientific">Saccharomyces mikatae IFO 1815</name>
    <dbReference type="NCBI Taxonomy" id="226126"/>
    <lineage>
        <taxon>Eukaryota</taxon>
        <taxon>Fungi</taxon>
        <taxon>Dikarya</taxon>
        <taxon>Ascomycota</taxon>
        <taxon>Saccharomycotina</taxon>
        <taxon>Saccharomycetes</taxon>
        <taxon>Saccharomycetales</taxon>
        <taxon>Saccharomycetaceae</taxon>
        <taxon>Saccharomyces</taxon>
    </lineage>
</organism>
<feature type="region of interest" description="Disordered" evidence="1">
    <location>
        <begin position="665"/>
        <end position="685"/>
    </location>
</feature>
<feature type="compositionally biased region" description="Basic and acidic residues" evidence="1">
    <location>
        <begin position="172"/>
        <end position="182"/>
    </location>
</feature>
<gene>
    <name evidence="2" type="primary">SMKI06G2910</name>
    <name evidence="2" type="ORF">SMKI_06G2910</name>
</gene>
<keyword evidence="3" id="KW-1185">Reference proteome</keyword>
<dbReference type="GO" id="GO:0031931">
    <property type="term" value="C:TORC1 complex"/>
    <property type="evidence" value="ECO:0007669"/>
    <property type="project" value="InterPro"/>
</dbReference>
<dbReference type="GO" id="GO:0031929">
    <property type="term" value="P:TOR signaling"/>
    <property type="evidence" value="ECO:0007669"/>
    <property type="project" value="InterPro"/>
</dbReference>
<accession>A0AA35IXU2</accession>
<feature type="compositionally biased region" description="Basic and acidic residues" evidence="1">
    <location>
        <begin position="323"/>
        <end position="346"/>
    </location>
</feature>
<dbReference type="Proteomes" id="UP001161438">
    <property type="component" value="Chromosome 6"/>
</dbReference>
<sequence length="802" mass="89912">MVHRGRTLKSDAEIASPIASTVSHQSKPFRQFSTRSRAKSNASFKGLRRVLTHDGTLDNDYFNKHNISQKCKSTDALFRKRTISGLNMTALTRVKSNQGKRSASFHSPVHNTLLSPKSSSHSNSGGGGFSLKPRRSKSTQSVLSLRDAQASNKNESTTDEEVEYFSEDNVEDEKMKNDRIRTEQIMSEQKKNTPHLSHNKLQSPDTIDEKEERKSSIDRNEKYRAVSLPLPHLSSNDYPRETSQSVELQHNGQEAPSLTETKLIKESIINEQEQPNSITGSDVGVKSDDSKKFKLSLEKSGDGISHASSNTQEKILDVGNTLDAHRDNHVPSHSEEQFDQEDHIDAPRSSSSRKSDSSFMPLRRQSSKQHKLLNEEEDLIKPGNISSTDGNVKDIEGNSILENYVPNMILSQSTGVERRLENLPSIQNSLGNEIHSSGERMNLEDTFNGLDDDKLRSSTKNVRQSQLGQKIPNSQSIFPPATNNTSKDNNVPQHSFSTSISSLTNNLRRAAPESFHGSSRINSIFHKKGNQSLLLRSNDTGKNAVALNSPLSHEHSTSSTNVNGNANKQSDSGTKFNSFAQFLKSDGIDAESRTQRKLWLQRENSIMDLSSQNDSSDSIFMAGNIDAKREFERISHEYSNVKRFYNPLDEALLRIEPTMPGNAKNIRKKSHNDGQSIAHSNDTTDHKDENDLLFTDYDKKFDNLYPHLANAKIQAVLSSIWKNESYSFNKDVNPINKNRTSSTNHSMSHAASQNTRNLLRGPIGSSTTLHHQRVINSLQPTTRAVNRRMENVGYMHTQQQQR</sequence>
<dbReference type="EMBL" id="OX365762">
    <property type="protein sequence ID" value="CAI4038939.1"/>
    <property type="molecule type" value="Genomic_DNA"/>
</dbReference>